<organism evidence="1 2">
    <name type="scientific">Caenorhabditis remanei</name>
    <name type="common">Caenorhabditis vulgaris</name>
    <dbReference type="NCBI Taxonomy" id="31234"/>
    <lineage>
        <taxon>Eukaryota</taxon>
        <taxon>Metazoa</taxon>
        <taxon>Ecdysozoa</taxon>
        <taxon>Nematoda</taxon>
        <taxon>Chromadorea</taxon>
        <taxon>Rhabditida</taxon>
        <taxon>Rhabditina</taxon>
        <taxon>Rhabditomorpha</taxon>
        <taxon>Rhabditoidea</taxon>
        <taxon>Rhabditidae</taxon>
        <taxon>Peloderinae</taxon>
        <taxon>Caenorhabditis</taxon>
    </lineage>
</organism>
<dbReference type="KEGG" id="crq:GCK72_020157"/>
<protein>
    <submittedName>
        <fullName evidence="1">Uncharacterized protein</fullName>
    </submittedName>
</protein>
<accession>A0A6A5GER5</accession>
<dbReference type="GeneID" id="9818182"/>
<evidence type="ECO:0000313" key="1">
    <source>
        <dbReference type="EMBL" id="KAF1753600.1"/>
    </source>
</evidence>
<dbReference type="Gene3D" id="3.80.10.10">
    <property type="entry name" value="Ribonuclease Inhibitor"/>
    <property type="match status" value="1"/>
</dbReference>
<dbReference type="PANTHER" id="PTHR12904">
    <property type="match status" value="1"/>
</dbReference>
<gene>
    <name evidence="1" type="ORF">GCK72_020157</name>
</gene>
<comment type="caution">
    <text evidence="1">The sequence shown here is derived from an EMBL/GenBank/DDBJ whole genome shotgun (WGS) entry which is preliminary data.</text>
</comment>
<name>A0A6A5GER5_CAERE</name>
<dbReference type="AlphaFoldDB" id="A0A6A5GER5"/>
<evidence type="ECO:0000313" key="2">
    <source>
        <dbReference type="Proteomes" id="UP000483820"/>
    </source>
</evidence>
<proteinExistence type="predicted"/>
<dbReference type="InterPro" id="IPR001611">
    <property type="entry name" value="Leu-rich_rpt"/>
</dbReference>
<dbReference type="SUPFAM" id="SSF52047">
    <property type="entry name" value="RNI-like"/>
    <property type="match status" value="1"/>
</dbReference>
<dbReference type="RefSeq" id="XP_053582329.1">
    <property type="nucleotide sequence ID" value="XM_053733416.1"/>
</dbReference>
<dbReference type="CTD" id="9818182"/>
<dbReference type="Proteomes" id="UP000483820">
    <property type="component" value="Chromosome V"/>
</dbReference>
<dbReference type="InterPro" id="IPR051341">
    <property type="entry name" value="Zyg-11_UBL_adapter"/>
</dbReference>
<dbReference type="PROSITE" id="PS51450">
    <property type="entry name" value="LRR"/>
    <property type="match status" value="1"/>
</dbReference>
<dbReference type="EMBL" id="WUAV01000005">
    <property type="protein sequence ID" value="KAF1753600.1"/>
    <property type="molecule type" value="Genomic_DNA"/>
</dbReference>
<reference evidence="1 2" key="1">
    <citation type="submission" date="2019-12" db="EMBL/GenBank/DDBJ databases">
        <title>Chromosome-level assembly of the Caenorhabditis remanei genome.</title>
        <authorList>
            <person name="Teterina A.A."/>
            <person name="Willis J.H."/>
            <person name="Phillips P.C."/>
        </authorList>
    </citation>
    <scope>NUCLEOTIDE SEQUENCE [LARGE SCALE GENOMIC DNA]</scope>
    <source>
        <strain evidence="1 2">PX506</strain>
        <tissue evidence="1">Whole organism</tissue>
    </source>
</reference>
<dbReference type="PANTHER" id="PTHR12904:SF28">
    <property type="entry name" value="ATP SYNTHASE SUBUNIT ALPHA-RELATED"/>
    <property type="match status" value="1"/>
</dbReference>
<dbReference type="InterPro" id="IPR032675">
    <property type="entry name" value="LRR_dom_sf"/>
</dbReference>
<sequence>MDRCRNDDVCEKTALLTTGWCVELLNNLRSSAISSDVPKMNVPRLLDLCVRRVISYIFEDTLPPTSCQLNPDLSNRLFEEYCENFDAKVTRKMMKDVCSMLNVTKVDFSYGGPKRKELIILQNMNLVSLVLGSLNYLGPNKTDSHEPLKLDAMLKFCLNKTTLQQLRHLDLSSTKRKYLDGWVESISKLLPSLISFSVRDRQLSPLEFGPICSNFPNLRSLDISDTGLTSLKGISNLSNIEILAIGGLGSLSWQNMIEIFELKKIRVLNLSSRKYLARTSMFERFLLCDKVLPELRSIDLTGTFVGFNMLDDLLKTHSTIQEIGMLRTPCDNLPEAFHDVHILSCQNLTVSTQSLKHYASVKNNSSVCFVLHLTRSVMEERLDTENDITIRKWFRTICETIEKFPVSTSVHKLALKCLQQIIRKERITIFSLAELHELVHILFVICDVYIDYKECKIEARMIEGVWDIFKNKHFLSTTHLNIQRIYENALEYCLIEKARPIHDVCMKIMKYTFKIMKPEDQKEMFGNLDICRDLLESLNFFYRTKQFKKYQFVLKFIIKLVEYHPENFVKVGGVSIFVRHLIRYSQVESLKMLRVLASTGNSEFIRELSTPENVRGFVRYLLKCKPQLNYFTNVNSLSEKTFLVCCILSVIVYSIDEKRFNSIYWKNIVKLLKEVLTTLAEEPGYPCVHLEEVFETYFEKRTMEVRQGPIQAIQCHREEKGACFYC</sequence>
<dbReference type="GO" id="GO:0031462">
    <property type="term" value="C:Cul2-RING ubiquitin ligase complex"/>
    <property type="evidence" value="ECO:0007669"/>
    <property type="project" value="TreeGrafter"/>
</dbReference>